<proteinExistence type="predicted"/>
<feature type="transmembrane region" description="Helical" evidence="1">
    <location>
        <begin position="98"/>
        <end position="117"/>
    </location>
</feature>
<evidence type="ECO:0000313" key="3">
    <source>
        <dbReference type="Proteomes" id="UP001597185"/>
    </source>
</evidence>
<comment type="caution">
    <text evidence="2">The sequence shown here is derived from an EMBL/GenBank/DDBJ whole genome shotgun (WGS) entry which is preliminary data.</text>
</comment>
<keyword evidence="1" id="KW-0812">Transmembrane</keyword>
<accession>A0ABD6BYS8</accession>
<dbReference type="RefSeq" id="WP_256396976.1">
    <property type="nucleotide sequence ID" value="NZ_JANHDL010000004.1"/>
</dbReference>
<evidence type="ECO:0000256" key="1">
    <source>
        <dbReference type="SAM" id="Phobius"/>
    </source>
</evidence>
<gene>
    <name evidence="2" type="ORF">ACFR9T_06445</name>
</gene>
<keyword evidence="1" id="KW-1133">Transmembrane helix</keyword>
<dbReference type="Proteomes" id="UP001597185">
    <property type="component" value="Unassembled WGS sequence"/>
</dbReference>
<keyword evidence="1" id="KW-0472">Membrane</keyword>
<protein>
    <recommendedName>
        <fullName evidence="4">DUF4064 domain-containing protein</fullName>
    </recommendedName>
</protein>
<sequence>MRPREKRTLAVRLLLFVGMACVGVGAFAGGAAATSAVVLSGADLAFAARVDSYGTVLDDLMGNLFEIVHVTVFYVGLSALMIGVVLSFLGSRRGDRSLLGYAIGTGGGFLLLLYYGYDILFGLLRWTFKVGTW</sequence>
<keyword evidence="3" id="KW-1185">Reference proteome</keyword>
<dbReference type="AlphaFoldDB" id="A0ABD6BYS8"/>
<name>A0ABD6BYS8_9EURY</name>
<dbReference type="EMBL" id="JBHUDB010000002">
    <property type="protein sequence ID" value="MFD1570226.1"/>
    <property type="molecule type" value="Genomic_DNA"/>
</dbReference>
<evidence type="ECO:0008006" key="4">
    <source>
        <dbReference type="Google" id="ProtNLM"/>
    </source>
</evidence>
<feature type="transmembrane region" description="Helical" evidence="1">
    <location>
        <begin position="71"/>
        <end position="91"/>
    </location>
</feature>
<organism evidence="2 3">
    <name type="scientific">Halorubrum laminariae</name>
    <dbReference type="NCBI Taxonomy" id="1433523"/>
    <lineage>
        <taxon>Archaea</taxon>
        <taxon>Methanobacteriati</taxon>
        <taxon>Methanobacteriota</taxon>
        <taxon>Stenosarchaea group</taxon>
        <taxon>Halobacteria</taxon>
        <taxon>Halobacteriales</taxon>
        <taxon>Haloferacaceae</taxon>
        <taxon>Halorubrum</taxon>
    </lineage>
</organism>
<reference evidence="2 3" key="1">
    <citation type="journal article" date="2019" name="Int. J. Syst. Evol. Microbiol.">
        <title>The Global Catalogue of Microorganisms (GCM) 10K type strain sequencing project: providing services to taxonomists for standard genome sequencing and annotation.</title>
        <authorList>
            <consortium name="The Broad Institute Genomics Platform"/>
            <consortium name="The Broad Institute Genome Sequencing Center for Infectious Disease"/>
            <person name="Wu L."/>
            <person name="Ma J."/>
        </authorList>
    </citation>
    <scope>NUCLEOTIDE SEQUENCE [LARGE SCALE GENOMIC DNA]</scope>
    <source>
        <strain evidence="2 3">CGMCC 1.12689</strain>
    </source>
</reference>
<evidence type="ECO:0000313" key="2">
    <source>
        <dbReference type="EMBL" id="MFD1570226.1"/>
    </source>
</evidence>